<evidence type="ECO:0000313" key="3">
    <source>
        <dbReference type="Proteomes" id="UP000275267"/>
    </source>
</evidence>
<dbReference type="AlphaFoldDB" id="A0A3L6QQD0"/>
<protein>
    <submittedName>
        <fullName evidence="2">Uncharacterized protein</fullName>
    </submittedName>
</protein>
<dbReference type="EMBL" id="PQIB02000011">
    <property type="protein sequence ID" value="RLM86042.1"/>
    <property type="molecule type" value="Genomic_DNA"/>
</dbReference>
<reference evidence="3" key="1">
    <citation type="journal article" date="2019" name="Nat. Commun.">
        <title>The genome of broomcorn millet.</title>
        <authorList>
            <person name="Zou C."/>
            <person name="Miki D."/>
            <person name="Li D."/>
            <person name="Tang Q."/>
            <person name="Xiao L."/>
            <person name="Rajput S."/>
            <person name="Deng P."/>
            <person name="Jia W."/>
            <person name="Huang R."/>
            <person name="Zhang M."/>
            <person name="Sun Y."/>
            <person name="Hu J."/>
            <person name="Fu X."/>
            <person name="Schnable P.S."/>
            <person name="Li F."/>
            <person name="Zhang H."/>
            <person name="Feng B."/>
            <person name="Zhu X."/>
            <person name="Liu R."/>
            <person name="Schnable J.C."/>
            <person name="Zhu J.-K."/>
            <person name="Zhang H."/>
        </authorList>
    </citation>
    <scope>NUCLEOTIDE SEQUENCE [LARGE SCALE GENOMIC DNA]</scope>
</reference>
<name>A0A3L6QQD0_PANMI</name>
<dbReference type="Proteomes" id="UP000275267">
    <property type="component" value="Unassembled WGS sequence"/>
</dbReference>
<accession>A0A3L6QQD0</accession>
<feature type="region of interest" description="Disordered" evidence="1">
    <location>
        <begin position="1"/>
        <end position="24"/>
    </location>
</feature>
<sequence>MEGREWGTRARSAPGSSRPQSTGALVREASVVFQPPPLPIIRPPPGVQIQDGCNQVVQPYGCFGELGMQYKPRLGWFRKMRWEFRTGCCRPANGDNRLQLPRHWLIPTIAVWCDVWECDNSCCTQ</sequence>
<feature type="compositionally biased region" description="Polar residues" evidence="1">
    <location>
        <begin position="14"/>
        <end position="23"/>
    </location>
</feature>
<keyword evidence="3" id="KW-1185">Reference proteome</keyword>
<organism evidence="2 3">
    <name type="scientific">Panicum miliaceum</name>
    <name type="common">Proso millet</name>
    <name type="synonym">Broomcorn millet</name>
    <dbReference type="NCBI Taxonomy" id="4540"/>
    <lineage>
        <taxon>Eukaryota</taxon>
        <taxon>Viridiplantae</taxon>
        <taxon>Streptophyta</taxon>
        <taxon>Embryophyta</taxon>
        <taxon>Tracheophyta</taxon>
        <taxon>Spermatophyta</taxon>
        <taxon>Magnoliopsida</taxon>
        <taxon>Liliopsida</taxon>
        <taxon>Poales</taxon>
        <taxon>Poaceae</taxon>
        <taxon>PACMAD clade</taxon>
        <taxon>Panicoideae</taxon>
        <taxon>Panicodae</taxon>
        <taxon>Paniceae</taxon>
        <taxon>Panicinae</taxon>
        <taxon>Panicum</taxon>
        <taxon>Panicum sect. Panicum</taxon>
    </lineage>
</organism>
<gene>
    <name evidence="2" type="ORF">C2845_PM04G23950</name>
</gene>
<evidence type="ECO:0000313" key="2">
    <source>
        <dbReference type="EMBL" id="RLM86042.1"/>
    </source>
</evidence>
<proteinExistence type="predicted"/>
<comment type="caution">
    <text evidence="2">The sequence shown here is derived from an EMBL/GenBank/DDBJ whole genome shotgun (WGS) entry which is preliminary data.</text>
</comment>
<evidence type="ECO:0000256" key="1">
    <source>
        <dbReference type="SAM" id="MobiDB-lite"/>
    </source>
</evidence>